<protein>
    <recommendedName>
        <fullName evidence="3">Apea-like HEPN domain-containing protein</fullName>
    </recommendedName>
</protein>
<accession>A0A7V9A864</accession>
<evidence type="ECO:0008006" key="3">
    <source>
        <dbReference type="Google" id="ProtNLM"/>
    </source>
</evidence>
<name>A0A7V9A864_9BACT</name>
<evidence type="ECO:0000313" key="1">
    <source>
        <dbReference type="EMBL" id="MBA2116087.1"/>
    </source>
</evidence>
<dbReference type="RefSeq" id="WP_207397515.1">
    <property type="nucleotide sequence ID" value="NZ_JABRWO010000009.1"/>
</dbReference>
<evidence type="ECO:0000313" key="2">
    <source>
        <dbReference type="Proteomes" id="UP000551616"/>
    </source>
</evidence>
<dbReference type="Proteomes" id="UP000551616">
    <property type="component" value="Unassembled WGS sequence"/>
</dbReference>
<comment type="caution">
    <text evidence="1">The sequence shown here is derived from an EMBL/GenBank/DDBJ whole genome shotgun (WGS) entry which is preliminary data.</text>
</comment>
<sequence>MSSNSDRPIQQNDRMLPSQENWVNFSDGTSEYPMAEYRFYSDAYVTGQVTSGLGPYSFHNTIPAQHHGDQLTSPIVLRVVLALSPTGSPDFSQTDETVYHGGSLDDEIAALTSLLIGIRIRSGGECREFRPGDDPLGRPIAIRETLPPILRVRRGNLRLPSVAGQHNMGELKKLTIIPKLDATRYANLVRACKLYQDALWLAESEPNFAWLMLVSALEVAACDFDTSTGNNEERFRRSKPKVVELLEKHGVPDLVTPIADELTHTLGAMTKFVKFSKKFIPSAPDLRPLPWMQVKWTKSGLTPLLCKIYEYRSRALHGGIPFPLPMLEPPRRFDEGPAFPETATWGEAVSAKSGTWLKEDLPMNLHCFHYLVRGILLNWWDHIDSESGS</sequence>
<keyword evidence="2" id="KW-1185">Reference proteome</keyword>
<gene>
    <name evidence="1" type="ORF">HOV93_32760</name>
</gene>
<organism evidence="1 2">
    <name type="scientific">Bremerella alba</name>
    <dbReference type="NCBI Taxonomy" id="980252"/>
    <lineage>
        <taxon>Bacteria</taxon>
        <taxon>Pseudomonadati</taxon>
        <taxon>Planctomycetota</taxon>
        <taxon>Planctomycetia</taxon>
        <taxon>Pirellulales</taxon>
        <taxon>Pirellulaceae</taxon>
        <taxon>Bremerella</taxon>
    </lineage>
</organism>
<dbReference type="AlphaFoldDB" id="A0A7V9A864"/>
<proteinExistence type="predicted"/>
<dbReference type="EMBL" id="JABRWO010000009">
    <property type="protein sequence ID" value="MBA2116087.1"/>
    <property type="molecule type" value="Genomic_DNA"/>
</dbReference>
<reference evidence="1 2" key="1">
    <citation type="submission" date="2020-05" db="EMBL/GenBank/DDBJ databases">
        <title>Bremerella alba sp. nov., a novel planctomycete isolated from the surface of the macroalga Fucus spiralis.</title>
        <authorList>
            <person name="Godinho O."/>
            <person name="Botelho R."/>
            <person name="Albuquerque L."/>
            <person name="Wiegand S."/>
            <person name="Da Costa M.S."/>
            <person name="Lobo-Da-Cunha A."/>
            <person name="Jogler C."/>
            <person name="Lage O.M."/>
        </authorList>
    </citation>
    <scope>NUCLEOTIDE SEQUENCE [LARGE SCALE GENOMIC DNA]</scope>
    <source>
        <strain evidence="1 2">FF15</strain>
    </source>
</reference>